<evidence type="ECO:0008006" key="4">
    <source>
        <dbReference type="Google" id="ProtNLM"/>
    </source>
</evidence>
<proteinExistence type="predicted"/>
<gene>
    <name evidence="2" type="ORF">GCM10009777_07310</name>
</gene>
<feature type="transmembrane region" description="Helical" evidence="1">
    <location>
        <begin position="60"/>
        <end position="84"/>
    </location>
</feature>
<keyword evidence="1" id="KW-0812">Transmembrane</keyword>
<reference evidence="3" key="1">
    <citation type="journal article" date="2019" name="Int. J. Syst. Evol. Microbiol.">
        <title>The Global Catalogue of Microorganisms (GCM) 10K type strain sequencing project: providing services to taxonomists for standard genome sequencing and annotation.</title>
        <authorList>
            <consortium name="The Broad Institute Genomics Platform"/>
            <consortium name="The Broad Institute Genome Sequencing Center for Infectious Disease"/>
            <person name="Wu L."/>
            <person name="Ma J."/>
        </authorList>
    </citation>
    <scope>NUCLEOTIDE SEQUENCE [LARGE SCALE GENOMIC DNA]</scope>
    <source>
        <strain evidence="3">JCM 14902</strain>
    </source>
</reference>
<evidence type="ECO:0000256" key="1">
    <source>
        <dbReference type="SAM" id="Phobius"/>
    </source>
</evidence>
<keyword evidence="1" id="KW-1133">Transmembrane helix</keyword>
<keyword evidence="3" id="KW-1185">Reference proteome</keyword>
<accession>A0ABP5DAH6</accession>
<evidence type="ECO:0000313" key="3">
    <source>
        <dbReference type="Proteomes" id="UP001500326"/>
    </source>
</evidence>
<name>A0ABP5DAH6_9MICO</name>
<dbReference type="Proteomes" id="UP001500326">
    <property type="component" value="Unassembled WGS sequence"/>
</dbReference>
<feature type="transmembrane region" description="Helical" evidence="1">
    <location>
        <begin position="117"/>
        <end position="141"/>
    </location>
</feature>
<dbReference type="EMBL" id="BAAAOH010000001">
    <property type="protein sequence ID" value="GAA1976868.1"/>
    <property type="molecule type" value="Genomic_DNA"/>
</dbReference>
<comment type="caution">
    <text evidence="2">The sequence shown here is derived from an EMBL/GenBank/DDBJ whole genome shotgun (WGS) entry which is preliminary data.</text>
</comment>
<organism evidence="2 3">
    <name type="scientific">Microbacterium pumilum</name>
    <dbReference type="NCBI Taxonomy" id="344165"/>
    <lineage>
        <taxon>Bacteria</taxon>
        <taxon>Bacillati</taxon>
        <taxon>Actinomycetota</taxon>
        <taxon>Actinomycetes</taxon>
        <taxon>Micrococcales</taxon>
        <taxon>Microbacteriaceae</taxon>
        <taxon>Microbacterium</taxon>
    </lineage>
</organism>
<evidence type="ECO:0000313" key="2">
    <source>
        <dbReference type="EMBL" id="GAA1976868.1"/>
    </source>
</evidence>
<sequence>MSNPAPTPNAGAPRFDVHSQSAGAINNVGRDQYTSYVAHIQSQRESFLRDVAATRSKARWLVWLGLLGILAGTSIFLWIFAGYFDAFADAFRNMGDPTAFEYVFEAGFGQEIAGVNALIVGLGAAMIGQVMVIVGIILHIVATARRRRVDRELTVPAPWNFAG</sequence>
<keyword evidence="1" id="KW-0472">Membrane</keyword>
<protein>
    <recommendedName>
        <fullName evidence="4">DUF3566 domain-containing protein</fullName>
    </recommendedName>
</protein>
<dbReference type="RefSeq" id="WP_344058612.1">
    <property type="nucleotide sequence ID" value="NZ_BAAAOH010000001.1"/>
</dbReference>